<proteinExistence type="predicted"/>
<dbReference type="SUPFAM" id="SSF102114">
    <property type="entry name" value="Radical SAM enzymes"/>
    <property type="match status" value="1"/>
</dbReference>
<dbReference type="InterPro" id="IPR023404">
    <property type="entry name" value="rSAM_horseshoe"/>
</dbReference>
<dbReference type="NCBIfam" id="TIGR03936">
    <property type="entry name" value="sam_1_link_chp"/>
    <property type="match status" value="1"/>
</dbReference>
<dbReference type="EMBL" id="FR695871">
    <property type="protein sequence ID" value="CBX28972.1"/>
    <property type="molecule type" value="Genomic_DNA"/>
</dbReference>
<dbReference type="SMART" id="SM00729">
    <property type="entry name" value="Elp3"/>
    <property type="match status" value="1"/>
</dbReference>
<dbReference type="SFLD" id="SFLDS00029">
    <property type="entry name" value="Radical_SAM"/>
    <property type="match status" value="1"/>
</dbReference>
<gene>
    <name evidence="2" type="ORF">N47_P16770</name>
</gene>
<name>E1YEH8_9BACT</name>
<dbReference type="Pfam" id="PF04055">
    <property type="entry name" value="Radical_SAM"/>
    <property type="match status" value="1"/>
</dbReference>
<dbReference type="CDD" id="cd01335">
    <property type="entry name" value="Radical_SAM"/>
    <property type="match status" value="1"/>
</dbReference>
<feature type="domain" description="Radical SAM core" evidence="1">
    <location>
        <begin position="253"/>
        <end position="483"/>
    </location>
</feature>
<dbReference type="PANTHER" id="PTHR42731:SF1">
    <property type="entry name" value="RADICAL SAM DOMAIN PROTEIN"/>
    <property type="match status" value="1"/>
</dbReference>
<dbReference type="Gene3D" id="3.80.30.20">
    <property type="entry name" value="tm_1862 like domain"/>
    <property type="match status" value="1"/>
</dbReference>
<dbReference type="NCBIfam" id="TIGR03960">
    <property type="entry name" value="rSAM_fuse_unch"/>
    <property type="match status" value="1"/>
</dbReference>
<dbReference type="Pfam" id="PF19864">
    <property type="entry name" value="Radical_SAM_N2"/>
    <property type="match status" value="1"/>
</dbReference>
<dbReference type="AlphaFoldDB" id="E1YEH8"/>
<dbReference type="PROSITE" id="PS51918">
    <property type="entry name" value="RADICAL_SAM"/>
    <property type="match status" value="1"/>
</dbReference>
<dbReference type="InterPro" id="IPR045784">
    <property type="entry name" value="Radical_SAM_N2"/>
</dbReference>
<reference evidence="2" key="1">
    <citation type="journal article" date="2011" name="Environ. Microbiol.">
        <title>Genomic insights into the metabolic potential of the polycyclic aromatic hydrocarbon degrading sulfate-reducing Deltaproteobacterium N47.</title>
        <authorList>
            <person name="Bergmann F."/>
            <person name="Selesi D."/>
            <person name="Weinmaier T."/>
            <person name="Tischler P."/>
            <person name="Rattei T."/>
            <person name="Meckenstock R.U."/>
        </authorList>
    </citation>
    <scope>NUCLEOTIDE SEQUENCE</scope>
</reference>
<dbReference type="SFLD" id="SFLDG01082">
    <property type="entry name" value="B12-binding_domain_containing"/>
    <property type="match status" value="1"/>
</dbReference>
<dbReference type="InterPro" id="IPR006638">
    <property type="entry name" value="Elp3/MiaA/NifB-like_rSAM"/>
</dbReference>
<accession>E1YEH8</accession>
<evidence type="ECO:0000259" key="1">
    <source>
        <dbReference type="PROSITE" id="PS51918"/>
    </source>
</evidence>
<dbReference type="InterPro" id="IPR007197">
    <property type="entry name" value="rSAM"/>
</dbReference>
<dbReference type="Gene3D" id="3.40.50.280">
    <property type="entry name" value="Cobalamin-binding domain"/>
    <property type="match status" value="1"/>
</dbReference>
<sequence>MAVNNIDNILSLVEQPSRYLGSEVNAIKKDYKGLLFSVALAFPDLYEVGTSHFGLQILYHILNSHQGIAAERVFTPAADFEAYLRSSDTPLFSLETRRPLADFDMIGFSLLYELNFTNILTMLDLADIPFYSNQRDSSHPFIIAGGPCTCNPETVAEIFDAIVIGDGENVIVEMSNAWIKWKGDSGKDKEVLLKAWSQIEGVYIPSFFEEKYDENKIQILTPGFPDYSKITRTIISDLNEVPFPDKPVTPYARPIHDRLRIEIARGCSRGCRFCQAGMIYRPVRERSLENIINISNKSIASTGYEDVSLLSLSTGDYCSLSSLLERLMAMYESQHIAVSFPSLRAGALTPELVNLVKKVRKTGFTIAPEAGSQRLRDVINKNINEEDIVHSVNTALSMGWQSIKLYFMIGLPTETDDDIKELIELVYRLRKSRIRKSSAINVSVSTFIPKAHTPFQWYPQISLEESEEKIRLIKNKLNISGINFKWQNPKVSFLEGLWARGDRRLNSLLVTAYEKGCRFDGWSDRFRFDLWEEAISSAGIDPAFYLFRKRSTSEPLPWDHIDARVTKEFLISESDKALLAKTSDDCRNTCNSCGVCDFAGIEPKFCRNNYEALKVNPEISAPENTNFKKLRITFCKKDTAKYFGHLEMINIFLRAIRRSGIEVAYSQGFHPMPKISFEDTLPIGIESLCETLYLYVAADTQAFLIIQKLNEQLPEGLSVLNCVENQNFKDNKLKTSIHSYEVILDPGSFDKNSLELFEKKTEAFIERTNKKGLIKKIDLKKIISSINLISSSKLELALSPDSGIMIRPAEIIKNIFVISENNLKTARIVKISVS</sequence>
<dbReference type="GO" id="GO:0003824">
    <property type="term" value="F:catalytic activity"/>
    <property type="evidence" value="ECO:0007669"/>
    <property type="project" value="InterPro"/>
</dbReference>
<dbReference type="InterPro" id="IPR023862">
    <property type="entry name" value="CHP03960_rSAM"/>
</dbReference>
<protein>
    <recommendedName>
        <fullName evidence="1">Radical SAM core domain-containing protein</fullName>
    </recommendedName>
</protein>
<dbReference type="GO" id="GO:0051536">
    <property type="term" value="F:iron-sulfur cluster binding"/>
    <property type="evidence" value="ECO:0007669"/>
    <property type="project" value="InterPro"/>
</dbReference>
<evidence type="ECO:0000313" key="2">
    <source>
        <dbReference type="EMBL" id="CBX28972.1"/>
    </source>
</evidence>
<dbReference type="PANTHER" id="PTHR42731">
    <property type="entry name" value="SLL1084 PROTEIN"/>
    <property type="match status" value="1"/>
</dbReference>
<dbReference type="InterPro" id="IPR058240">
    <property type="entry name" value="rSAM_sf"/>
</dbReference>
<dbReference type="Pfam" id="PF10105">
    <property type="entry name" value="DUF2344"/>
    <property type="match status" value="1"/>
</dbReference>
<organism evidence="2">
    <name type="scientific">uncultured Desulfobacterium sp</name>
    <dbReference type="NCBI Taxonomy" id="201089"/>
    <lineage>
        <taxon>Bacteria</taxon>
        <taxon>Pseudomonadati</taxon>
        <taxon>Thermodesulfobacteriota</taxon>
        <taxon>Desulfobacteria</taxon>
        <taxon>Desulfobacterales</taxon>
        <taxon>Desulfobacteriaceae</taxon>
        <taxon>Desulfobacterium</taxon>
        <taxon>environmental samples</taxon>
    </lineage>
</organism>
<dbReference type="InterPro" id="IPR018768">
    <property type="entry name" value="DUF2344"/>
</dbReference>